<gene>
    <name evidence="4" type="ORF">EBO15_07015</name>
</gene>
<protein>
    <recommendedName>
        <fullName evidence="6">SseB protein N-terminal domain-containing protein</fullName>
    </recommendedName>
</protein>
<dbReference type="Pfam" id="PF22552">
    <property type="entry name" value="TY-Chap3"/>
    <property type="match status" value="1"/>
</dbReference>
<feature type="region of interest" description="Disordered" evidence="1">
    <location>
        <begin position="152"/>
        <end position="187"/>
    </location>
</feature>
<feature type="region of interest" description="Disordered" evidence="1">
    <location>
        <begin position="697"/>
        <end position="767"/>
    </location>
</feature>
<dbReference type="EMBL" id="RFFG01000009">
    <property type="protein sequence ID" value="RMI46311.1"/>
    <property type="molecule type" value="Genomic_DNA"/>
</dbReference>
<feature type="region of interest" description="Disordered" evidence="1">
    <location>
        <begin position="532"/>
        <end position="685"/>
    </location>
</feature>
<evidence type="ECO:0000259" key="3">
    <source>
        <dbReference type="Pfam" id="PF22552"/>
    </source>
</evidence>
<feature type="region of interest" description="Disordered" evidence="1">
    <location>
        <begin position="338"/>
        <end position="372"/>
    </location>
</feature>
<feature type="compositionally biased region" description="Low complexity" evidence="1">
    <location>
        <begin position="554"/>
        <end position="567"/>
    </location>
</feature>
<organism evidence="4 5">
    <name type="scientific">Actinomadura harenae</name>
    <dbReference type="NCBI Taxonomy" id="2483351"/>
    <lineage>
        <taxon>Bacteria</taxon>
        <taxon>Bacillati</taxon>
        <taxon>Actinomycetota</taxon>
        <taxon>Actinomycetes</taxon>
        <taxon>Streptosporangiales</taxon>
        <taxon>Thermomonosporaceae</taxon>
        <taxon>Actinomadura</taxon>
    </lineage>
</organism>
<reference evidence="4 5" key="1">
    <citation type="submission" date="2018-10" db="EMBL/GenBank/DDBJ databases">
        <title>Isolation from soil.</title>
        <authorList>
            <person name="Hu J."/>
        </authorList>
    </citation>
    <scope>NUCLEOTIDE SEQUENCE [LARGE SCALE GENOMIC DNA]</scope>
    <source>
        <strain evidence="4 5">NEAU-Ht49</strain>
    </source>
</reference>
<proteinExistence type="predicted"/>
<evidence type="ECO:0000313" key="5">
    <source>
        <dbReference type="Proteomes" id="UP000282674"/>
    </source>
</evidence>
<feature type="compositionally biased region" description="Gly residues" evidence="1">
    <location>
        <begin position="859"/>
        <end position="868"/>
    </location>
</feature>
<sequence length="1006" mass="100123">MEWSEFARRLGRELAALERDTILIVRERDESRHYVQAMREPDRLYAEAVSNNFLDGPLLLTLADEEVMSESGWRPPAEPGMAGPRNWWTELPAIATAADYARLAEVMVTALRDVQAVRRPSDLVYESFHRHGTGLVGLPDLGLDCADPSRVTRTRSSDALAGSGQGPVPEPGVLAAEPGVPAPNGFAGHPATPEATGGQVLPGGVPSIQDVLSGAAPAPGGTAVADEIEPRLAEAKERGDHTTYFDLLPTADLVFPGAPGETVPPTISLGAGTYITVFTSPGALARVSPNQTAFRRTSFADLSANWPDPAWQLAINPGLASEIHLDITAVARLGSVRPGSGAPVPPPSGGVSIPSATPPSPGDTSGMSDSDAHTRHDLKAVQPHAQPDQYAPLGVPAQHDEFGAPRSPGVAGGQHPSATPQMPGLPVIHDQFAAPGQADGLPGTTPFGTPQHDEAAAPGMPVPAPRDGFGPSSLVNAPQDVPSPLEMTQHDVVPIPGPLTASGQGAPLTPHGAPGQPSAPAVPVPFDAFTAPGQPPYGPADVPGLPTQGDALTGAGASGQPPAQGDAFTAPGQPPFGPADAPNLPPQDDAFPAAGAPDRLPLGAADAPGFPAPGDAFTGAADPGQPHFGPADVPNPPAQDDALAASGDAGRPTFGLGDAPSFPAQGDGLAASGDAGRPPYGAADTAGLPVQSAVFAPEQASFGPGDALTVPGAPGQPLGPADAPNLPAQSDGYAGAGVSEQPTFGPADAPGLPAQGDGFTGAGDAGQPSFGAVDAAGFSAQGDALAGVGDVGQPAFGLGDGPGLPPQSDMEPLGVADMAGQSAQGDAVAAAGMPSMGVPGGSSGVPGQENVFGVASGPGQPGVAGGSGRDVPAGATEEPAGADVRQDEAAGGRKSRVSELRDAFAGAGAGRRDSAGLRELDTSGMPVLPGLGAHGTAAMPAAAPVPDAGFVTEVRPSDALLLRLQHGTALWETDGTGDGTPVAVYDAVGGVWAPVRADALPGRRGE</sequence>
<dbReference type="Proteomes" id="UP000282674">
    <property type="component" value="Unassembled WGS sequence"/>
</dbReference>
<evidence type="ECO:0000259" key="2">
    <source>
        <dbReference type="Pfam" id="PF07179"/>
    </source>
</evidence>
<dbReference type="AlphaFoldDB" id="A0A3M2MA05"/>
<feature type="domain" description="SseB protein N-terminal" evidence="2">
    <location>
        <begin position="232"/>
        <end position="330"/>
    </location>
</feature>
<dbReference type="InterPro" id="IPR054344">
    <property type="entry name" value="TY-Chap_N"/>
</dbReference>
<comment type="caution">
    <text evidence="4">The sequence shown here is derived from an EMBL/GenBank/DDBJ whole genome shotgun (WGS) entry which is preliminary data.</text>
</comment>
<evidence type="ECO:0000313" key="4">
    <source>
        <dbReference type="EMBL" id="RMI46311.1"/>
    </source>
</evidence>
<accession>A0A3M2MA05</accession>
<keyword evidence="5" id="KW-1185">Reference proteome</keyword>
<name>A0A3M2MA05_9ACTN</name>
<feature type="compositionally biased region" description="Basic and acidic residues" evidence="1">
    <location>
        <begin position="884"/>
        <end position="897"/>
    </location>
</feature>
<evidence type="ECO:0008006" key="6">
    <source>
        <dbReference type="Google" id="ProtNLM"/>
    </source>
</evidence>
<dbReference type="InterPro" id="IPR009839">
    <property type="entry name" value="SseB_N"/>
</dbReference>
<dbReference type="Pfam" id="PF07179">
    <property type="entry name" value="SseB"/>
    <property type="match status" value="1"/>
</dbReference>
<feature type="region of interest" description="Disordered" evidence="1">
    <location>
        <begin position="387"/>
        <end position="483"/>
    </location>
</feature>
<feature type="region of interest" description="Disordered" evidence="1">
    <location>
        <begin position="839"/>
        <end position="897"/>
    </location>
</feature>
<feature type="region of interest" description="Disordered" evidence="1">
    <location>
        <begin position="496"/>
        <end position="520"/>
    </location>
</feature>
<evidence type="ECO:0000256" key="1">
    <source>
        <dbReference type="SAM" id="MobiDB-lite"/>
    </source>
</evidence>
<feature type="compositionally biased region" description="Low complexity" evidence="1">
    <location>
        <begin position="600"/>
        <end position="624"/>
    </location>
</feature>
<feature type="domain" description="TY-Chap N-terminal" evidence="3">
    <location>
        <begin position="1"/>
        <end position="123"/>
    </location>
</feature>